<reference evidence="2 3" key="1">
    <citation type="journal article" date="2019" name="Int. J. Syst. Evol. Microbiol.">
        <title>The Global Catalogue of Microorganisms (GCM) 10K type strain sequencing project: providing services to taxonomists for standard genome sequencing and annotation.</title>
        <authorList>
            <consortium name="The Broad Institute Genomics Platform"/>
            <consortium name="The Broad Institute Genome Sequencing Center for Infectious Disease"/>
            <person name="Wu L."/>
            <person name="Ma J."/>
        </authorList>
    </citation>
    <scope>NUCLEOTIDE SEQUENCE [LARGE SCALE GENOMIC DNA]</scope>
    <source>
        <strain evidence="2 3">JCM 14942</strain>
    </source>
</reference>
<feature type="chain" id="PRO_5045668282" evidence="1">
    <location>
        <begin position="31"/>
        <end position="147"/>
    </location>
</feature>
<evidence type="ECO:0000313" key="3">
    <source>
        <dbReference type="Proteomes" id="UP001500842"/>
    </source>
</evidence>
<evidence type="ECO:0000313" key="2">
    <source>
        <dbReference type="EMBL" id="GAA1509516.1"/>
    </source>
</evidence>
<name>A0ABN2A1N4_9ACTN</name>
<dbReference type="PROSITE" id="PS00430">
    <property type="entry name" value="TONB_DEPENDENT_REC_1"/>
    <property type="match status" value="1"/>
</dbReference>
<dbReference type="EMBL" id="BAAAOR010000009">
    <property type="protein sequence ID" value="GAA1509516.1"/>
    <property type="molecule type" value="Genomic_DNA"/>
</dbReference>
<dbReference type="Proteomes" id="UP001500842">
    <property type="component" value="Unassembled WGS sequence"/>
</dbReference>
<feature type="signal peptide" evidence="1">
    <location>
        <begin position="1"/>
        <end position="30"/>
    </location>
</feature>
<accession>A0ABN2A1N4</accession>
<keyword evidence="1" id="KW-0732">Signal</keyword>
<comment type="caution">
    <text evidence="2">The sequence shown here is derived from an EMBL/GenBank/DDBJ whole genome shotgun (WGS) entry which is preliminary data.</text>
</comment>
<organism evidence="2 3">
    <name type="scientific">Nocardioides humi</name>
    <dbReference type="NCBI Taxonomy" id="449461"/>
    <lineage>
        <taxon>Bacteria</taxon>
        <taxon>Bacillati</taxon>
        <taxon>Actinomycetota</taxon>
        <taxon>Actinomycetes</taxon>
        <taxon>Propionibacteriales</taxon>
        <taxon>Nocardioidaceae</taxon>
        <taxon>Nocardioides</taxon>
    </lineage>
</organism>
<sequence length="147" mass="16152">MRFTRSISVLVAAFTAALLGLTLAPTAAHAESIQVEPTTTVAAKKGPNPRQVYIADCGPHPEAGCYGKRLWAKFAVDPLSPKVKIKVFVKRGGKWRKHANVKTKGNGLTKKVYVRAINRKKTKYKVVAKGDAVWAKATTKFTVYSRR</sequence>
<keyword evidence="3" id="KW-1185">Reference proteome</keyword>
<evidence type="ECO:0000256" key="1">
    <source>
        <dbReference type="SAM" id="SignalP"/>
    </source>
</evidence>
<dbReference type="InterPro" id="IPR010916">
    <property type="entry name" value="TonB_box_CS"/>
</dbReference>
<dbReference type="RefSeq" id="WP_141004453.1">
    <property type="nucleotide sequence ID" value="NZ_BAAAOR010000009.1"/>
</dbReference>
<gene>
    <name evidence="2" type="ORF">GCM10009788_12320</name>
</gene>
<proteinExistence type="predicted"/>
<protein>
    <submittedName>
        <fullName evidence="2">Uncharacterized protein</fullName>
    </submittedName>
</protein>